<dbReference type="EMBL" id="ONZQ02000016">
    <property type="protein sequence ID" value="SPO06480.1"/>
    <property type="molecule type" value="Genomic_DNA"/>
</dbReference>
<dbReference type="PANTHER" id="PTHR38695">
    <property type="entry name" value="AMINO ACID PERMEASE_ SLC12A DOMAIN-CONTAINING PROTEIN"/>
    <property type="match status" value="1"/>
</dbReference>
<comment type="caution">
    <text evidence="2">The sequence shown here is derived from an EMBL/GenBank/DDBJ whole genome shotgun (WGS) entry which is preliminary data.</text>
</comment>
<evidence type="ECO:0000256" key="1">
    <source>
        <dbReference type="SAM" id="Phobius"/>
    </source>
</evidence>
<dbReference type="InterPro" id="IPR048273">
    <property type="entry name" value="Luciferase"/>
</dbReference>
<proteinExistence type="predicted"/>
<evidence type="ECO:0000313" key="3">
    <source>
        <dbReference type="Proteomes" id="UP001187682"/>
    </source>
</evidence>
<organism evidence="2 3">
    <name type="scientific">Cephalotrichum gorgonifer</name>
    <dbReference type="NCBI Taxonomy" id="2041049"/>
    <lineage>
        <taxon>Eukaryota</taxon>
        <taxon>Fungi</taxon>
        <taxon>Dikarya</taxon>
        <taxon>Ascomycota</taxon>
        <taxon>Pezizomycotina</taxon>
        <taxon>Sordariomycetes</taxon>
        <taxon>Hypocreomycetidae</taxon>
        <taxon>Microascales</taxon>
        <taxon>Microascaceae</taxon>
        <taxon>Cephalotrichum</taxon>
    </lineage>
</organism>
<protein>
    <submittedName>
        <fullName evidence="2">Uncharacterized protein</fullName>
    </submittedName>
</protein>
<feature type="transmembrane region" description="Helical" evidence="1">
    <location>
        <begin position="20"/>
        <end position="42"/>
    </location>
</feature>
<keyword evidence="1" id="KW-1133">Transmembrane helix</keyword>
<dbReference type="PANTHER" id="PTHR38695:SF1">
    <property type="entry name" value="AMINO ACID PERMEASE_ SLC12A DOMAIN-CONTAINING PROTEIN"/>
    <property type="match status" value="1"/>
</dbReference>
<dbReference type="Proteomes" id="UP001187682">
    <property type="component" value="Unassembled WGS sequence"/>
</dbReference>
<keyword evidence="1" id="KW-0812">Transmembrane</keyword>
<keyword evidence="3" id="KW-1185">Reference proteome</keyword>
<evidence type="ECO:0000313" key="2">
    <source>
        <dbReference type="EMBL" id="SPO06480.1"/>
    </source>
</evidence>
<gene>
    <name evidence="2" type="ORF">DNG_09170</name>
</gene>
<reference evidence="2" key="1">
    <citation type="submission" date="2018-03" db="EMBL/GenBank/DDBJ databases">
        <authorList>
            <person name="Guldener U."/>
        </authorList>
    </citation>
    <scope>NUCLEOTIDE SEQUENCE</scope>
</reference>
<accession>A0AAE8SZ14</accession>
<keyword evidence="1" id="KW-0472">Membrane</keyword>
<name>A0AAE8SZ14_9PEZI</name>
<dbReference type="AlphaFoldDB" id="A0AAE8SZ14"/>
<sequence length="157" mass="17291">MSLSTLQPYLHYIQHVRTRTAITTLVATAAAGLLIPGIHCIVRSYRGFLALGRGGIPYNFFGWLLQASLKLIARTDTTETSHYSRPEILQLYSPLADLCFLAGPPPLQERSGARPTVPFYTAPQRQTTEIATEATRGRMESFLRAVFSSGAGARDIH</sequence>